<gene>
    <name evidence="2" type="ORF">MFFC18_38720</name>
</gene>
<dbReference type="AlphaFoldDB" id="A0A5B9PB67"/>
<evidence type="ECO:0000256" key="1">
    <source>
        <dbReference type="SAM" id="Phobius"/>
    </source>
</evidence>
<dbReference type="Proteomes" id="UP000322214">
    <property type="component" value="Chromosome"/>
</dbReference>
<organism evidence="2 3">
    <name type="scientific">Mariniblastus fucicola</name>
    <dbReference type="NCBI Taxonomy" id="980251"/>
    <lineage>
        <taxon>Bacteria</taxon>
        <taxon>Pseudomonadati</taxon>
        <taxon>Planctomycetota</taxon>
        <taxon>Planctomycetia</taxon>
        <taxon>Pirellulales</taxon>
        <taxon>Pirellulaceae</taxon>
        <taxon>Mariniblastus</taxon>
    </lineage>
</organism>
<name>A0A5B9PB67_9BACT</name>
<proteinExistence type="predicted"/>
<reference evidence="2 3" key="1">
    <citation type="submission" date="2019-08" db="EMBL/GenBank/DDBJ databases">
        <title>Deep-cultivation of Planctomycetes and their phenomic and genomic characterization uncovers novel biology.</title>
        <authorList>
            <person name="Wiegand S."/>
            <person name="Jogler M."/>
            <person name="Boedeker C."/>
            <person name="Pinto D."/>
            <person name="Vollmers J."/>
            <person name="Rivas-Marin E."/>
            <person name="Kohn T."/>
            <person name="Peeters S.H."/>
            <person name="Heuer A."/>
            <person name="Rast P."/>
            <person name="Oberbeckmann S."/>
            <person name="Bunk B."/>
            <person name="Jeske O."/>
            <person name="Meyerdierks A."/>
            <person name="Storesund J.E."/>
            <person name="Kallscheuer N."/>
            <person name="Luecker S."/>
            <person name="Lage O.M."/>
            <person name="Pohl T."/>
            <person name="Merkel B.J."/>
            <person name="Hornburger P."/>
            <person name="Mueller R.-W."/>
            <person name="Bruemmer F."/>
            <person name="Labrenz M."/>
            <person name="Spormann A.M."/>
            <person name="Op den Camp H."/>
            <person name="Overmann J."/>
            <person name="Amann R."/>
            <person name="Jetten M.S.M."/>
            <person name="Mascher T."/>
            <person name="Medema M.H."/>
            <person name="Devos D.P."/>
            <person name="Kaster A.-K."/>
            <person name="Ovreas L."/>
            <person name="Rohde M."/>
            <person name="Galperin M.Y."/>
            <person name="Jogler C."/>
        </authorList>
    </citation>
    <scope>NUCLEOTIDE SEQUENCE [LARGE SCALE GENOMIC DNA]</scope>
    <source>
        <strain evidence="2 3">FC18</strain>
    </source>
</reference>
<dbReference type="STRING" id="980251.GCA_001642875_04229"/>
<evidence type="ECO:0000313" key="2">
    <source>
        <dbReference type="EMBL" id="QEG23967.1"/>
    </source>
</evidence>
<keyword evidence="1" id="KW-0812">Transmembrane</keyword>
<evidence type="ECO:0000313" key="3">
    <source>
        <dbReference type="Proteomes" id="UP000322214"/>
    </source>
</evidence>
<keyword evidence="1" id="KW-1133">Transmembrane helix</keyword>
<feature type="transmembrane region" description="Helical" evidence="1">
    <location>
        <begin position="20"/>
        <end position="41"/>
    </location>
</feature>
<keyword evidence="1" id="KW-0472">Membrane</keyword>
<protein>
    <submittedName>
        <fullName evidence="2">Uncharacterized protein</fullName>
    </submittedName>
</protein>
<feature type="transmembrane region" description="Helical" evidence="1">
    <location>
        <begin position="47"/>
        <end position="71"/>
    </location>
</feature>
<accession>A0A5B9PB67</accession>
<sequence>MKPSPPTKRPSKAQKPTANWLWLCPVVALVLIIASVSGGHLSYAGRVFVIGIVLFASMFWILLVTCDALGVRQQTRLERRKARRESAAKKNFDSLQAQLGKTGFETRLQNFARTKDGHESAGSEIKETELSASAMEFWERDAEYSRTPARPIGMIRYLLQRISKLVGPR</sequence>
<dbReference type="EMBL" id="CP042912">
    <property type="protein sequence ID" value="QEG23967.1"/>
    <property type="molecule type" value="Genomic_DNA"/>
</dbReference>
<keyword evidence="3" id="KW-1185">Reference proteome</keyword>
<dbReference type="RefSeq" id="WP_075082469.1">
    <property type="nucleotide sequence ID" value="NZ_CP042912.1"/>
</dbReference>
<dbReference type="KEGG" id="mff:MFFC18_38720"/>